<reference evidence="3" key="1">
    <citation type="submission" date="2023-03" db="EMBL/GenBank/DDBJ databases">
        <title>Massive genome expansion in bonnet fungi (Mycena s.s.) driven by repeated elements and novel gene families across ecological guilds.</title>
        <authorList>
            <consortium name="Lawrence Berkeley National Laboratory"/>
            <person name="Harder C.B."/>
            <person name="Miyauchi S."/>
            <person name="Viragh M."/>
            <person name="Kuo A."/>
            <person name="Thoen E."/>
            <person name="Andreopoulos B."/>
            <person name="Lu D."/>
            <person name="Skrede I."/>
            <person name="Drula E."/>
            <person name="Henrissat B."/>
            <person name="Morin E."/>
            <person name="Kohler A."/>
            <person name="Barry K."/>
            <person name="LaButti K."/>
            <person name="Morin E."/>
            <person name="Salamov A."/>
            <person name="Lipzen A."/>
            <person name="Mereny Z."/>
            <person name="Hegedus B."/>
            <person name="Baldrian P."/>
            <person name="Stursova M."/>
            <person name="Weitz H."/>
            <person name="Taylor A."/>
            <person name="Grigoriev I.V."/>
            <person name="Nagy L.G."/>
            <person name="Martin F."/>
            <person name="Kauserud H."/>
        </authorList>
    </citation>
    <scope>NUCLEOTIDE SEQUENCE</scope>
    <source>
        <strain evidence="3">CBHHK067</strain>
    </source>
</reference>
<dbReference type="Proteomes" id="UP001221757">
    <property type="component" value="Unassembled WGS sequence"/>
</dbReference>
<organism evidence="3 4">
    <name type="scientific">Mycena rosella</name>
    <name type="common">Pink bonnet</name>
    <name type="synonym">Agaricus rosellus</name>
    <dbReference type="NCBI Taxonomy" id="1033263"/>
    <lineage>
        <taxon>Eukaryota</taxon>
        <taxon>Fungi</taxon>
        <taxon>Dikarya</taxon>
        <taxon>Basidiomycota</taxon>
        <taxon>Agaricomycotina</taxon>
        <taxon>Agaricomycetes</taxon>
        <taxon>Agaricomycetidae</taxon>
        <taxon>Agaricales</taxon>
        <taxon>Marasmiineae</taxon>
        <taxon>Mycenaceae</taxon>
        <taxon>Mycena</taxon>
    </lineage>
</organism>
<dbReference type="InterPro" id="IPR001810">
    <property type="entry name" value="F-box_dom"/>
</dbReference>
<feature type="chain" id="PRO_5041928190" description="F-box domain-containing protein" evidence="1">
    <location>
        <begin position="23"/>
        <end position="441"/>
    </location>
</feature>
<evidence type="ECO:0000259" key="2">
    <source>
        <dbReference type="PROSITE" id="PS50181"/>
    </source>
</evidence>
<feature type="signal peptide" evidence="1">
    <location>
        <begin position="1"/>
        <end position="22"/>
    </location>
</feature>
<dbReference type="CDD" id="cd09917">
    <property type="entry name" value="F-box_SF"/>
    <property type="match status" value="1"/>
</dbReference>
<protein>
    <recommendedName>
        <fullName evidence="2">F-box domain-containing protein</fullName>
    </recommendedName>
</protein>
<dbReference type="PROSITE" id="PS50181">
    <property type="entry name" value="FBOX"/>
    <property type="match status" value="1"/>
</dbReference>
<dbReference type="SMART" id="SM00256">
    <property type="entry name" value="FBOX"/>
    <property type="match status" value="1"/>
</dbReference>
<dbReference type="Gene3D" id="1.20.1280.50">
    <property type="match status" value="1"/>
</dbReference>
<dbReference type="SUPFAM" id="SSF81383">
    <property type="entry name" value="F-box domain"/>
    <property type="match status" value="1"/>
</dbReference>
<dbReference type="Pfam" id="PF12937">
    <property type="entry name" value="F-box-like"/>
    <property type="match status" value="1"/>
</dbReference>
<name>A0AAD7C9K5_MYCRO</name>
<dbReference type="EMBL" id="JARKIE010000414">
    <property type="protein sequence ID" value="KAJ7642852.1"/>
    <property type="molecule type" value="Genomic_DNA"/>
</dbReference>
<accession>A0AAD7C9K5</accession>
<gene>
    <name evidence="3" type="ORF">B0H17DRAFT_1148749</name>
</gene>
<dbReference type="AlphaFoldDB" id="A0AAD7C9K5"/>
<dbReference type="InterPro" id="IPR036047">
    <property type="entry name" value="F-box-like_dom_sf"/>
</dbReference>
<keyword evidence="4" id="KW-1185">Reference proteome</keyword>
<comment type="caution">
    <text evidence="3">The sequence shown here is derived from an EMBL/GenBank/DDBJ whole genome shotgun (WGS) entry which is preliminary data.</text>
</comment>
<feature type="domain" description="F-box" evidence="2">
    <location>
        <begin position="1"/>
        <end position="46"/>
    </location>
</feature>
<evidence type="ECO:0000256" key="1">
    <source>
        <dbReference type="SAM" id="SignalP"/>
    </source>
</evidence>
<proteinExistence type="predicted"/>
<evidence type="ECO:0000313" key="3">
    <source>
        <dbReference type="EMBL" id="KAJ7642852.1"/>
    </source>
</evidence>
<keyword evidence="1" id="KW-0732">Signal</keyword>
<evidence type="ECO:0000313" key="4">
    <source>
        <dbReference type="Proteomes" id="UP001221757"/>
    </source>
</evidence>
<sequence length="441" mass="49282">MLQLPVELVICILKYLPLSTLSQLLSTSREWNNFFESNQSILYHNAAVLHGFTPSASIVYSDLEAIQDDRDMTPHRAALSRRSLTGVSDWKSFCYKQIRIRSAWRAETSSCVVAHRSTEIDGSNVHRIKADEQRGFVIVTHSIGGLLVADLDEDELLWSLPRTYVHEYAHCEYDSGYLIFDRLSGEKEVWRVVDDAGMTPDAPTFSFPDEKQNSISSSAHDFPLHSRGHFKPWMVLKPPALTRAFRFVFPTLIAATEISPDGVGSSTSLGAHINYVEGSYGNNTYSFLADDSHKEDWLPNSVLKPQPLNRHVVLPDSSDRRLIDEFIAALLADSRLVVIPFFERIINGEANIREISLDIQLGSPCSVSRYLAFENGRVAVATGTGLFIVNFDFESARDSLDPPPVSVHRAAWFNGPVGLKSITCLQMSATCIFLNWEANLG</sequence>